<evidence type="ECO:0000313" key="2">
    <source>
        <dbReference type="EMBL" id="CAI9563510.1"/>
    </source>
</evidence>
<evidence type="ECO:0000256" key="1">
    <source>
        <dbReference type="SAM" id="MobiDB-lite"/>
    </source>
</evidence>
<sequence>MPSLSSGHTPGINPSSSVIGRQNCSSREAHRRPITGEEVELG</sequence>
<proteinExistence type="predicted"/>
<reference evidence="2" key="1">
    <citation type="submission" date="2023-05" db="EMBL/GenBank/DDBJ databases">
        <authorList>
            <person name="Stuckert A."/>
        </authorList>
    </citation>
    <scope>NUCLEOTIDE SEQUENCE</scope>
</reference>
<evidence type="ECO:0000313" key="3">
    <source>
        <dbReference type="Proteomes" id="UP001162483"/>
    </source>
</evidence>
<accession>A0ABN9CTI1</accession>
<gene>
    <name evidence="2" type="ORF">SPARVUS_LOCUS5748810</name>
</gene>
<name>A0ABN9CTI1_9NEOB</name>
<keyword evidence="3" id="KW-1185">Reference proteome</keyword>
<organism evidence="2 3">
    <name type="scientific">Staurois parvus</name>
    <dbReference type="NCBI Taxonomy" id="386267"/>
    <lineage>
        <taxon>Eukaryota</taxon>
        <taxon>Metazoa</taxon>
        <taxon>Chordata</taxon>
        <taxon>Craniata</taxon>
        <taxon>Vertebrata</taxon>
        <taxon>Euteleostomi</taxon>
        <taxon>Amphibia</taxon>
        <taxon>Batrachia</taxon>
        <taxon>Anura</taxon>
        <taxon>Neobatrachia</taxon>
        <taxon>Ranoidea</taxon>
        <taxon>Ranidae</taxon>
        <taxon>Staurois</taxon>
    </lineage>
</organism>
<comment type="caution">
    <text evidence="2">The sequence shown here is derived from an EMBL/GenBank/DDBJ whole genome shotgun (WGS) entry which is preliminary data.</text>
</comment>
<dbReference type="Proteomes" id="UP001162483">
    <property type="component" value="Unassembled WGS sequence"/>
</dbReference>
<feature type="compositionally biased region" description="Polar residues" evidence="1">
    <location>
        <begin position="1"/>
        <end position="26"/>
    </location>
</feature>
<feature type="region of interest" description="Disordered" evidence="1">
    <location>
        <begin position="1"/>
        <end position="42"/>
    </location>
</feature>
<protein>
    <submittedName>
        <fullName evidence="2">Uncharacterized protein</fullName>
    </submittedName>
</protein>
<dbReference type="EMBL" id="CATNWA010012472">
    <property type="protein sequence ID" value="CAI9563510.1"/>
    <property type="molecule type" value="Genomic_DNA"/>
</dbReference>